<reference evidence="1" key="1">
    <citation type="submission" date="2022-11" db="EMBL/GenBank/DDBJ databases">
        <title>Genome Sequence of Nemania bipapillata.</title>
        <authorList>
            <person name="Buettner E."/>
        </authorList>
    </citation>
    <scope>NUCLEOTIDE SEQUENCE</scope>
    <source>
        <strain evidence="1">CP14</strain>
    </source>
</reference>
<accession>A0ACC2J2D2</accession>
<organism evidence="1 2">
    <name type="scientific">Nemania bipapillata</name>
    <dbReference type="NCBI Taxonomy" id="110536"/>
    <lineage>
        <taxon>Eukaryota</taxon>
        <taxon>Fungi</taxon>
        <taxon>Dikarya</taxon>
        <taxon>Ascomycota</taxon>
        <taxon>Pezizomycotina</taxon>
        <taxon>Sordariomycetes</taxon>
        <taxon>Xylariomycetidae</taxon>
        <taxon>Xylariales</taxon>
        <taxon>Xylariaceae</taxon>
        <taxon>Nemania</taxon>
    </lineage>
</organism>
<protein>
    <submittedName>
        <fullName evidence="1">Uncharacterized protein</fullName>
    </submittedName>
</protein>
<proteinExistence type="predicted"/>
<dbReference type="EMBL" id="JAPESX010000388">
    <property type="protein sequence ID" value="KAJ8121570.1"/>
    <property type="molecule type" value="Genomic_DNA"/>
</dbReference>
<comment type="caution">
    <text evidence="1">The sequence shown here is derived from an EMBL/GenBank/DDBJ whole genome shotgun (WGS) entry which is preliminary data.</text>
</comment>
<keyword evidence="2" id="KW-1185">Reference proteome</keyword>
<dbReference type="Proteomes" id="UP001153334">
    <property type="component" value="Unassembled WGS sequence"/>
</dbReference>
<name>A0ACC2J2D2_9PEZI</name>
<evidence type="ECO:0000313" key="1">
    <source>
        <dbReference type="EMBL" id="KAJ8121570.1"/>
    </source>
</evidence>
<evidence type="ECO:0000313" key="2">
    <source>
        <dbReference type="Proteomes" id="UP001153334"/>
    </source>
</evidence>
<gene>
    <name evidence="1" type="ORF">ONZ43_g2009</name>
</gene>
<sequence>MANQTALKEGLSGRSGANDIFAEPDGSIVPYILLYVVQLVAFISPKFPGRRYVFSGILLGLLVQVQLHPRFTKDIGSAQPFCIQWSFLLATLEKLLLSGDEGPEAYFWREDVGKREAENYSAFSFRKLNWATMLLLNQRGIGWNHQVKNVPRSTTTTKLGFFLSRFFQFVKSFVLADLCFHLGIRFFYTNPETGVIGDIDSSLITLKYACPGWSFSTLFVFAATPYFALSAQYALLSIICVALGLGAPEDWPPMFSPISEATTIRNFWGKYWHQLIRRLWFSFLVSGYFHASSHLILPQPVNITVADSAYPIFYFFVLQATAITFEDFVKWAWCKGLGKGEGKSKWRFPALGYLKARVGAESPLPFTVVEPLMKYVPMPF</sequence>